<protein>
    <submittedName>
        <fullName evidence="2">Uncharacterized protein</fullName>
    </submittedName>
</protein>
<organism evidence="2 3">
    <name type="scientific">Saccharopolyspora cebuensis</name>
    <dbReference type="NCBI Taxonomy" id="418759"/>
    <lineage>
        <taxon>Bacteria</taxon>
        <taxon>Bacillati</taxon>
        <taxon>Actinomycetota</taxon>
        <taxon>Actinomycetes</taxon>
        <taxon>Pseudonocardiales</taxon>
        <taxon>Pseudonocardiaceae</taxon>
        <taxon>Saccharopolyspora</taxon>
    </lineage>
</organism>
<comment type="caution">
    <text evidence="2">The sequence shown here is derived from an EMBL/GenBank/DDBJ whole genome shotgun (WGS) entry which is preliminary data.</text>
</comment>
<keyword evidence="3" id="KW-1185">Reference proteome</keyword>
<reference evidence="2 3" key="1">
    <citation type="submission" date="2024-08" db="EMBL/GenBank/DDBJ databases">
        <title>Genome mining of Saccharopolyspora cebuensis PGLac3 from Nigerian medicinal plant.</title>
        <authorList>
            <person name="Ezeobiora C.E."/>
            <person name="Igbokwe N.H."/>
            <person name="Amin D.H."/>
            <person name="Mendie U.E."/>
        </authorList>
    </citation>
    <scope>NUCLEOTIDE SEQUENCE [LARGE SCALE GENOMIC DNA]</scope>
    <source>
        <strain evidence="2 3">PGLac3</strain>
    </source>
</reference>
<evidence type="ECO:0000313" key="3">
    <source>
        <dbReference type="Proteomes" id="UP001564626"/>
    </source>
</evidence>
<evidence type="ECO:0000256" key="1">
    <source>
        <dbReference type="SAM" id="MobiDB-lite"/>
    </source>
</evidence>
<sequence>MTALDLILFTFGISLYLIHRHDQVLRKRILRAYTAGTLPSRPAEAAQVPRTRARRDGGPVLAADRQSTHHRAYDVDQEKRPSHRIQNQEVTR</sequence>
<dbReference type="RefSeq" id="WP_345359529.1">
    <property type="nucleotide sequence ID" value="NZ_BAABII010000004.1"/>
</dbReference>
<gene>
    <name evidence="2" type="ORF">AB8O55_09180</name>
</gene>
<feature type="compositionally biased region" description="Basic and acidic residues" evidence="1">
    <location>
        <begin position="71"/>
        <end position="80"/>
    </location>
</feature>
<accession>A0ABV4CHI5</accession>
<dbReference type="Proteomes" id="UP001564626">
    <property type="component" value="Unassembled WGS sequence"/>
</dbReference>
<proteinExistence type="predicted"/>
<evidence type="ECO:0000313" key="2">
    <source>
        <dbReference type="EMBL" id="MEY8039567.1"/>
    </source>
</evidence>
<name>A0ABV4CHI5_9PSEU</name>
<feature type="region of interest" description="Disordered" evidence="1">
    <location>
        <begin position="40"/>
        <end position="92"/>
    </location>
</feature>
<dbReference type="EMBL" id="JBGEHV010000012">
    <property type="protein sequence ID" value="MEY8039567.1"/>
    <property type="molecule type" value="Genomic_DNA"/>
</dbReference>